<organism evidence="6 7">
    <name type="scientific">Hibiscus syriacus</name>
    <name type="common">Rose of Sharon</name>
    <dbReference type="NCBI Taxonomy" id="106335"/>
    <lineage>
        <taxon>Eukaryota</taxon>
        <taxon>Viridiplantae</taxon>
        <taxon>Streptophyta</taxon>
        <taxon>Embryophyta</taxon>
        <taxon>Tracheophyta</taxon>
        <taxon>Spermatophyta</taxon>
        <taxon>Magnoliopsida</taxon>
        <taxon>eudicotyledons</taxon>
        <taxon>Gunneridae</taxon>
        <taxon>Pentapetalae</taxon>
        <taxon>rosids</taxon>
        <taxon>malvids</taxon>
        <taxon>Malvales</taxon>
        <taxon>Malvaceae</taxon>
        <taxon>Malvoideae</taxon>
        <taxon>Hibiscus</taxon>
    </lineage>
</organism>
<dbReference type="InterPro" id="IPR011333">
    <property type="entry name" value="SKP1/BTB/POZ_sf"/>
</dbReference>
<name>A0A6A2X6T6_HIBSY</name>
<dbReference type="UniPathway" id="UPA00143"/>
<gene>
    <name evidence="6" type="ORF">F3Y22_tig00112738pilonHSYRG00188</name>
</gene>
<accession>A0A6A2X6T6</accession>
<comment type="caution">
    <text evidence="6">The sequence shown here is derived from an EMBL/GenBank/DDBJ whole genome shotgun (WGS) entry which is preliminary data.</text>
</comment>
<dbReference type="Proteomes" id="UP000436088">
    <property type="component" value="Unassembled WGS sequence"/>
</dbReference>
<feature type="coiled-coil region" evidence="4">
    <location>
        <begin position="564"/>
        <end position="605"/>
    </location>
</feature>
<feature type="domain" description="NPH3" evidence="5">
    <location>
        <begin position="282"/>
        <end position="545"/>
    </location>
</feature>
<sequence>MPGWDSRNKERTDIRPSRGSSGFGIVRVIPRQMIDEKRCLFSSSITALTIFIQLLLLCGVELACRTDQGNPTVFLHCSGFHSKAETDDMTERQYADASSRMSKSASSTGLEVHVGSMPFSLDKELLASKSAKVAALLKENSNADLYCLLRDIPADLETFELVARFCHGYAIHMSSENIVPLICLSFHLGMDENHCNNNLLSKAVTFFEQRVLPSWNEIIKALRSSEKSLQQTMQLGLFDACLHAMIAKASDNPQHLGERIIVSRNDGDGGEKPNAKRRLFALDWQEDLTTLSLQLYEPIIYTMKQHEIPPEYISASIYRYAKKSIFCCSSGRETVSIYKRRSQRNVIETLEKLLPHGRELLPCTLLSKMLRSAIELEASSGCRKGFEIRIGKQLDQAKVKDLSIPCQGYAKEVQYDIECIRRILKEFYDNYDSSDALGFIKVTELMEEFLAEVACDASLVIDTFISLAEMSRAAALGTKRNSDGIYRAIDVYLEKNAYLTDKEKEQICKVLDFQKMSAKACEHATKNERLPVRAVVQVLFMAQLQLQETTARAIYDDHKSGKEYEEEEEEEEEVRLEMEKMSIKVKELEKDCHEMKKEITNGSNRQRVNKGKQSLWSEMKRKFGCSTNMDDLHCPTKKKKVHPKWGII</sequence>
<comment type="pathway">
    <text evidence="1">Protein modification; protein ubiquitination.</text>
</comment>
<evidence type="ECO:0000259" key="5">
    <source>
        <dbReference type="PROSITE" id="PS51649"/>
    </source>
</evidence>
<evidence type="ECO:0000256" key="3">
    <source>
        <dbReference type="PROSITE-ProRule" id="PRU00982"/>
    </source>
</evidence>
<comment type="similarity">
    <text evidence="3">Belongs to the NPH3 family.</text>
</comment>
<dbReference type="InterPro" id="IPR043454">
    <property type="entry name" value="NPH3/RPT2-like"/>
</dbReference>
<dbReference type="Pfam" id="PF03000">
    <property type="entry name" value="NPH3"/>
    <property type="match status" value="1"/>
</dbReference>
<evidence type="ECO:0000313" key="6">
    <source>
        <dbReference type="EMBL" id="KAE8664730.1"/>
    </source>
</evidence>
<evidence type="ECO:0000256" key="2">
    <source>
        <dbReference type="ARBA" id="ARBA00022786"/>
    </source>
</evidence>
<proteinExistence type="inferred from homology"/>
<reference evidence="6" key="1">
    <citation type="submission" date="2019-09" db="EMBL/GenBank/DDBJ databases">
        <title>Draft genome information of white flower Hibiscus syriacus.</title>
        <authorList>
            <person name="Kim Y.-M."/>
        </authorList>
    </citation>
    <scope>NUCLEOTIDE SEQUENCE [LARGE SCALE GENOMIC DNA]</scope>
    <source>
        <strain evidence="6">YM2019G1</strain>
    </source>
</reference>
<evidence type="ECO:0000256" key="1">
    <source>
        <dbReference type="ARBA" id="ARBA00004906"/>
    </source>
</evidence>
<dbReference type="PANTHER" id="PTHR32370">
    <property type="entry name" value="OS12G0117600 PROTEIN"/>
    <property type="match status" value="1"/>
</dbReference>
<keyword evidence="2" id="KW-0833">Ubl conjugation pathway</keyword>
<dbReference type="PROSITE" id="PS51649">
    <property type="entry name" value="NPH3"/>
    <property type="match status" value="1"/>
</dbReference>
<protein>
    <recommendedName>
        <fullName evidence="5">NPH3 domain-containing protein</fullName>
    </recommendedName>
</protein>
<keyword evidence="7" id="KW-1185">Reference proteome</keyword>
<dbReference type="EMBL" id="VEPZ02001641">
    <property type="protein sequence ID" value="KAE8664730.1"/>
    <property type="molecule type" value="Genomic_DNA"/>
</dbReference>
<evidence type="ECO:0000256" key="4">
    <source>
        <dbReference type="SAM" id="Coils"/>
    </source>
</evidence>
<dbReference type="AlphaFoldDB" id="A0A6A2X6T6"/>
<keyword evidence="4" id="KW-0175">Coiled coil</keyword>
<dbReference type="InterPro" id="IPR027356">
    <property type="entry name" value="NPH3_dom"/>
</dbReference>
<dbReference type="SUPFAM" id="SSF54695">
    <property type="entry name" value="POZ domain"/>
    <property type="match status" value="1"/>
</dbReference>
<evidence type="ECO:0000313" key="7">
    <source>
        <dbReference type="Proteomes" id="UP000436088"/>
    </source>
</evidence>
<dbReference type="GO" id="GO:0016567">
    <property type="term" value="P:protein ubiquitination"/>
    <property type="evidence" value="ECO:0007669"/>
    <property type="project" value="UniProtKB-UniPathway"/>
</dbReference>